<dbReference type="RefSeq" id="WP_171200380.1">
    <property type="nucleotide sequence ID" value="NZ_JABEND010000007.1"/>
</dbReference>
<proteinExistence type="predicted"/>
<dbReference type="AlphaFoldDB" id="A0A849AAT9"/>
<dbReference type="InterPro" id="IPR036388">
    <property type="entry name" value="WH-like_DNA-bd_sf"/>
</dbReference>
<organism evidence="2 3">
    <name type="scientific">Nakamurella aerolata</name>
    <dbReference type="NCBI Taxonomy" id="1656892"/>
    <lineage>
        <taxon>Bacteria</taxon>
        <taxon>Bacillati</taxon>
        <taxon>Actinomycetota</taxon>
        <taxon>Actinomycetes</taxon>
        <taxon>Nakamurellales</taxon>
        <taxon>Nakamurellaceae</taxon>
        <taxon>Nakamurella</taxon>
    </lineage>
</organism>
<dbReference type="InterPro" id="IPR016032">
    <property type="entry name" value="Sig_transdc_resp-reg_C-effctor"/>
</dbReference>
<dbReference type="GO" id="GO:0006355">
    <property type="term" value="P:regulation of DNA-templated transcription"/>
    <property type="evidence" value="ECO:0007669"/>
    <property type="project" value="InterPro"/>
</dbReference>
<sequence>MVETVAVQRVEDPNEVRQVLLRLGQQAKRQMCSALPGSPRVDYLRSSWEDDVGVLRRGVEVKELVTPQAINTPAGLGYFTELAEQGAQLRMSHRVLQRVFLVDRKVAVVPAAVEARGGAALVVREPAMLLSLYQQFDAIWRNAVPIGNGPSDVLQVEGVTEVLKLLAQGLTDDAIARRLQVSHRTVQRRVGAVMEMLGASSRFSAGAAAQEMGWL</sequence>
<accession>A0A849AAT9</accession>
<dbReference type="Proteomes" id="UP000562984">
    <property type="component" value="Unassembled WGS sequence"/>
</dbReference>
<dbReference type="PANTHER" id="PTHR34293">
    <property type="entry name" value="HTH-TYPE TRANSCRIPTIONAL REGULATOR TRMBL2"/>
    <property type="match status" value="1"/>
</dbReference>
<dbReference type="InterPro" id="IPR051797">
    <property type="entry name" value="TrmB-like"/>
</dbReference>
<dbReference type="SMART" id="SM00421">
    <property type="entry name" value="HTH_LUXR"/>
    <property type="match status" value="1"/>
</dbReference>
<evidence type="ECO:0000313" key="3">
    <source>
        <dbReference type="Proteomes" id="UP000562984"/>
    </source>
</evidence>
<keyword evidence="3" id="KW-1185">Reference proteome</keyword>
<dbReference type="SUPFAM" id="SSF46894">
    <property type="entry name" value="C-terminal effector domain of the bipartite response regulators"/>
    <property type="match status" value="1"/>
</dbReference>
<dbReference type="EMBL" id="JABEND010000007">
    <property type="protein sequence ID" value="NNG36696.1"/>
    <property type="molecule type" value="Genomic_DNA"/>
</dbReference>
<dbReference type="Gene3D" id="1.10.10.10">
    <property type="entry name" value="Winged helix-like DNA-binding domain superfamily/Winged helix DNA-binding domain"/>
    <property type="match status" value="1"/>
</dbReference>
<comment type="caution">
    <text evidence="2">The sequence shown here is derived from an EMBL/GenBank/DDBJ whole genome shotgun (WGS) entry which is preliminary data.</text>
</comment>
<evidence type="ECO:0000313" key="2">
    <source>
        <dbReference type="EMBL" id="NNG36696.1"/>
    </source>
</evidence>
<dbReference type="PROSITE" id="PS50043">
    <property type="entry name" value="HTH_LUXR_2"/>
    <property type="match status" value="1"/>
</dbReference>
<protein>
    <submittedName>
        <fullName evidence="2">Helix-turn-helix transcriptional regulator</fullName>
    </submittedName>
</protein>
<dbReference type="CDD" id="cd06170">
    <property type="entry name" value="LuxR_C_like"/>
    <property type="match status" value="1"/>
</dbReference>
<dbReference type="InterPro" id="IPR000792">
    <property type="entry name" value="Tscrpt_reg_LuxR_C"/>
</dbReference>
<dbReference type="Pfam" id="PF00196">
    <property type="entry name" value="GerE"/>
    <property type="match status" value="1"/>
</dbReference>
<dbReference type="GO" id="GO:0003677">
    <property type="term" value="F:DNA binding"/>
    <property type="evidence" value="ECO:0007669"/>
    <property type="project" value="InterPro"/>
</dbReference>
<dbReference type="PANTHER" id="PTHR34293:SF1">
    <property type="entry name" value="HTH-TYPE TRANSCRIPTIONAL REGULATOR TRMBL2"/>
    <property type="match status" value="1"/>
</dbReference>
<feature type="domain" description="HTH luxR-type" evidence="1">
    <location>
        <begin position="160"/>
        <end position="213"/>
    </location>
</feature>
<name>A0A849AAT9_9ACTN</name>
<reference evidence="2 3" key="1">
    <citation type="submission" date="2020-05" db="EMBL/GenBank/DDBJ databases">
        <title>Nakamurella sp. DB0629 isolated from air conditioner.</title>
        <authorList>
            <person name="Kim D.H."/>
            <person name="Kim D.-U."/>
        </authorList>
    </citation>
    <scope>NUCLEOTIDE SEQUENCE [LARGE SCALE GENOMIC DNA]</scope>
    <source>
        <strain evidence="2 3">DB0629</strain>
    </source>
</reference>
<gene>
    <name evidence="2" type="ORF">HKD39_13440</name>
</gene>
<evidence type="ECO:0000259" key="1">
    <source>
        <dbReference type="PROSITE" id="PS50043"/>
    </source>
</evidence>